<accession>B2A697</accession>
<organism evidence="2 3">
    <name type="scientific">Natranaerobius thermophilus (strain ATCC BAA-1301 / DSM 18059 / JW/NM-WN-LF)</name>
    <dbReference type="NCBI Taxonomy" id="457570"/>
    <lineage>
        <taxon>Bacteria</taxon>
        <taxon>Bacillati</taxon>
        <taxon>Bacillota</taxon>
        <taxon>Clostridia</taxon>
        <taxon>Natranaerobiales</taxon>
        <taxon>Natranaerobiaceae</taxon>
        <taxon>Natranaerobius</taxon>
    </lineage>
</organism>
<protein>
    <recommendedName>
        <fullName evidence="4">DUF4321 domain-containing protein</fullName>
    </recommendedName>
</protein>
<dbReference type="EMBL" id="CP001034">
    <property type="protein sequence ID" value="ACB84108.1"/>
    <property type="molecule type" value="Genomic_DNA"/>
</dbReference>
<keyword evidence="1" id="KW-0812">Transmembrane</keyword>
<proteinExistence type="predicted"/>
<evidence type="ECO:0000313" key="2">
    <source>
        <dbReference type="EMBL" id="ACB84108.1"/>
    </source>
</evidence>
<sequence>MAMHKGSSGTNFLLLLLIFAVGGILGNLIGEFFGQYFPLLQISREVGFTSPVELDLNFIYLQFSLLIKLNLAGVIGLLLAIWLFRRL</sequence>
<dbReference type="AlphaFoldDB" id="B2A697"/>
<reference evidence="2 3" key="1">
    <citation type="submission" date="2008-04" db="EMBL/GenBank/DDBJ databases">
        <title>Complete sequence of chromosome of Natranaerobius thermophilus JW/NM-WN-LF.</title>
        <authorList>
            <consortium name="US DOE Joint Genome Institute"/>
            <person name="Copeland A."/>
            <person name="Lucas S."/>
            <person name="Lapidus A."/>
            <person name="Glavina del Rio T."/>
            <person name="Dalin E."/>
            <person name="Tice H."/>
            <person name="Bruce D."/>
            <person name="Goodwin L."/>
            <person name="Pitluck S."/>
            <person name="Chertkov O."/>
            <person name="Brettin T."/>
            <person name="Detter J.C."/>
            <person name="Han C."/>
            <person name="Kuske C.R."/>
            <person name="Schmutz J."/>
            <person name="Larimer F."/>
            <person name="Land M."/>
            <person name="Hauser L."/>
            <person name="Kyrpides N."/>
            <person name="Lykidis A."/>
            <person name="Mesbah N.M."/>
            <person name="Wiegel J."/>
        </authorList>
    </citation>
    <scope>NUCLEOTIDE SEQUENCE [LARGE SCALE GENOMIC DNA]</scope>
    <source>
        <strain evidence="3">ATCC BAA-1301 / DSM 18059 / JW/NM-WN-LF</strain>
    </source>
</reference>
<feature type="transmembrane region" description="Helical" evidence="1">
    <location>
        <begin position="58"/>
        <end position="84"/>
    </location>
</feature>
<dbReference type="HOGENOM" id="CLU_166657_1_1_9"/>
<evidence type="ECO:0000313" key="3">
    <source>
        <dbReference type="Proteomes" id="UP000001683"/>
    </source>
</evidence>
<dbReference type="Pfam" id="PF14209">
    <property type="entry name" value="DUF4321"/>
    <property type="match status" value="1"/>
</dbReference>
<evidence type="ECO:0008006" key="4">
    <source>
        <dbReference type="Google" id="ProtNLM"/>
    </source>
</evidence>
<keyword evidence="1" id="KW-0472">Membrane</keyword>
<name>B2A697_NATTJ</name>
<feature type="transmembrane region" description="Helical" evidence="1">
    <location>
        <begin position="12"/>
        <end position="38"/>
    </location>
</feature>
<dbReference type="Proteomes" id="UP000001683">
    <property type="component" value="Chromosome"/>
</dbReference>
<dbReference type="InterPro" id="IPR025470">
    <property type="entry name" value="DUF4321"/>
</dbReference>
<dbReference type="OrthoDB" id="1955744at2"/>
<dbReference type="KEGG" id="nth:Nther_0512"/>
<dbReference type="InParanoid" id="B2A697"/>
<reference evidence="2 3" key="2">
    <citation type="journal article" date="2011" name="J. Bacteriol.">
        <title>Complete genome sequence of the anaerobic, halophilic alkalithermophile Natranaerobius thermophilus JW/NM-WN-LF.</title>
        <authorList>
            <person name="Zhao B."/>
            <person name="Mesbah N.M."/>
            <person name="Dalin E."/>
            <person name="Goodwin L."/>
            <person name="Nolan M."/>
            <person name="Pitluck S."/>
            <person name="Chertkov O."/>
            <person name="Brettin T.S."/>
            <person name="Han J."/>
            <person name="Larimer F.W."/>
            <person name="Land M.L."/>
            <person name="Hauser L."/>
            <person name="Kyrpides N."/>
            <person name="Wiegel J."/>
        </authorList>
    </citation>
    <scope>NUCLEOTIDE SEQUENCE [LARGE SCALE GENOMIC DNA]</scope>
    <source>
        <strain evidence="3">ATCC BAA-1301 / DSM 18059 / JW/NM-WN-LF</strain>
    </source>
</reference>
<evidence type="ECO:0000256" key="1">
    <source>
        <dbReference type="SAM" id="Phobius"/>
    </source>
</evidence>
<keyword evidence="1" id="KW-1133">Transmembrane helix</keyword>
<dbReference type="STRING" id="457570.Nther_0512"/>
<keyword evidence="3" id="KW-1185">Reference proteome</keyword>
<gene>
    <name evidence="2" type="ordered locus">Nther_0512</name>
</gene>